<keyword evidence="5" id="KW-0648">Protein biosynthesis</keyword>
<keyword evidence="4 5" id="KW-0030">Aminoacyl-tRNA synthetase</keyword>
<dbReference type="Proteomes" id="UP000698028">
    <property type="component" value="Unassembled WGS sequence"/>
</dbReference>
<evidence type="ECO:0000313" key="7">
    <source>
        <dbReference type="EMBL" id="MBW0144083.1"/>
    </source>
</evidence>
<accession>A0ABS6V4R7</accession>
<keyword evidence="2 5" id="KW-0547">Nucleotide-binding</keyword>
<dbReference type="GO" id="GO:0016874">
    <property type="term" value="F:ligase activity"/>
    <property type="evidence" value="ECO:0007669"/>
    <property type="project" value="UniProtKB-KW"/>
</dbReference>
<dbReference type="PANTHER" id="PTHR43311:SF1">
    <property type="entry name" value="GLUTAMYL-Q TRNA(ASP) SYNTHETASE"/>
    <property type="match status" value="1"/>
</dbReference>
<evidence type="ECO:0000256" key="1">
    <source>
        <dbReference type="ARBA" id="ARBA00022598"/>
    </source>
</evidence>
<gene>
    <name evidence="7" type="primary">gluQRS</name>
    <name evidence="7" type="ORF">KTQ36_02075</name>
</gene>
<dbReference type="InterPro" id="IPR049940">
    <property type="entry name" value="GluQ/Sye"/>
</dbReference>
<sequence>MPVTRFAPSPSGRLHLGHAFSAAMAADAGDGTFRLRIDDLDPARSRPEYVDGIMEDLDWLGLSPDGEVMVESERLDRYAAALEELKDRGLVYPCFCTRADIAEAMLNAPHGDPGHHYPGTCRRLAPDPARLEAEPHSWRLDVGRALEEIGGLPGWTERDGIRFRSTRDHVGDAILSRKDAPSSYHLACVLDDADQGVDMVVRGADLRPSTPIQRVLQQLLCLPEPTYFHHKLVTHEDGKRLAKRDKAPTLEAMRADGVDGPALVESLTAQSLPLGFAFHEPTWEA</sequence>
<dbReference type="InterPro" id="IPR020058">
    <property type="entry name" value="Glu/Gln-tRNA-synth_Ib_cat-dom"/>
</dbReference>
<protein>
    <submittedName>
        <fullName evidence="7">tRNA glutamyl-Q(34) synthetase GluQRS</fullName>
        <ecNumber evidence="7">6.1.1.-</ecNumber>
    </submittedName>
</protein>
<reference evidence="7 8" key="1">
    <citation type="submission" date="2021-07" db="EMBL/GenBank/DDBJ databases">
        <title>The draft genome sequence of Sphingomicrobium sp. B8.</title>
        <authorList>
            <person name="Mu L."/>
        </authorList>
    </citation>
    <scope>NUCLEOTIDE SEQUENCE [LARGE SCALE GENOMIC DNA]</scope>
    <source>
        <strain evidence="7 8">B8</strain>
    </source>
</reference>
<evidence type="ECO:0000256" key="5">
    <source>
        <dbReference type="RuleBase" id="RU363037"/>
    </source>
</evidence>
<evidence type="ECO:0000256" key="4">
    <source>
        <dbReference type="ARBA" id="ARBA00023146"/>
    </source>
</evidence>
<evidence type="ECO:0000259" key="6">
    <source>
        <dbReference type="Pfam" id="PF00749"/>
    </source>
</evidence>
<dbReference type="PANTHER" id="PTHR43311">
    <property type="entry name" value="GLUTAMATE--TRNA LIGASE"/>
    <property type="match status" value="1"/>
</dbReference>
<dbReference type="NCBIfam" id="NF004315">
    <property type="entry name" value="PRK05710.1-4"/>
    <property type="match status" value="1"/>
</dbReference>
<keyword evidence="8" id="KW-1185">Reference proteome</keyword>
<dbReference type="Pfam" id="PF00749">
    <property type="entry name" value="tRNA-synt_1c"/>
    <property type="match status" value="1"/>
</dbReference>
<keyword evidence="1 5" id="KW-0436">Ligase</keyword>
<dbReference type="InterPro" id="IPR001412">
    <property type="entry name" value="aa-tRNA-synth_I_CS"/>
</dbReference>
<evidence type="ECO:0000256" key="2">
    <source>
        <dbReference type="ARBA" id="ARBA00022741"/>
    </source>
</evidence>
<dbReference type="RefSeq" id="WP_218632111.1">
    <property type="nucleotide sequence ID" value="NZ_JAHVAH010000001.1"/>
</dbReference>
<proteinExistence type="inferred from homology"/>
<comment type="caution">
    <text evidence="7">The sequence shown here is derived from an EMBL/GenBank/DDBJ whole genome shotgun (WGS) entry which is preliminary data.</text>
</comment>
<dbReference type="EMBL" id="JAHVAH010000001">
    <property type="protein sequence ID" value="MBW0144083.1"/>
    <property type="molecule type" value="Genomic_DNA"/>
</dbReference>
<evidence type="ECO:0000313" key="8">
    <source>
        <dbReference type="Proteomes" id="UP000698028"/>
    </source>
</evidence>
<evidence type="ECO:0000256" key="3">
    <source>
        <dbReference type="ARBA" id="ARBA00022840"/>
    </source>
</evidence>
<organism evidence="7 8">
    <name type="scientific">Sphingomicrobium clamense</name>
    <dbReference type="NCBI Taxonomy" id="2851013"/>
    <lineage>
        <taxon>Bacteria</taxon>
        <taxon>Pseudomonadati</taxon>
        <taxon>Pseudomonadota</taxon>
        <taxon>Alphaproteobacteria</taxon>
        <taxon>Sphingomonadales</taxon>
        <taxon>Sphingomonadaceae</taxon>
        <taxon>Sphingomicrobium</taxon>
    </lineage>
</organism>
<comment type="similarity">
    <text evidence="5">Belongs to the class-I aminoacyl-tRNA synthetase family.</text>
</comment>
<feature type="domain" description="Glutamyl/glutaminyl-tRNA synthetase class Ib catalytic" evidence="6">
    <location>
        <begin position="3"/>
        <end position="263"/>
    </location>
</feature>
<dbReference type="PROSITE" id="PS00178">
    <property type="entry name" value="AA_TRNA_LIGASE_I"/>
    <property type="match status" value="1"/>
</dbReference>
<dbReference type="EC" id="6.1.1.-" evidence="7"/>
<name>A0ABS6V4R7_9SPHN</name>
<keyword evidence="3 5" id="KW-0067">ATP-binding</keyword>